<dbReference type="InterPro" id="IPR003593">
    <property type="entry name" value="AAA+_ATPase"/>
</dbReference>
<feature type="domain" description="ABC transporter" evidence="6">
    <location>
        <begin position="12"/>
        <end position="247"/>
    </location>
</feature>
<dbReference type="CDD" id="cd03215">
    <property type="entry name" value="ABC_Carb_Monos_II"/>
    <property type="match status" value="1"/>
</dbReference>
<keyword evidence="2" id="KW-0762">Sugar transport</keyword>
<dbReference type="SUPFAM" id="SSF52540">
    <property type="entry name" value="P-loop containing nucleoside triphosphate hydrolases"/>
    <property type="match status" value="2"/>
</dbReference>
<dbReference type="GO" id="GO:0005524">
    <property type="term" value="F:ATP binding"/>
    <property type="evidence" value="ECO:0007669"/>
    <property type="project" value="UniProtKB-KW"/>
</dbReference>
<evidence type="ECO:0000313" key="8">
    <source>
        <dbReference type="Proteomes" id="UP001157961"/>
    </source>
</evidence>
<evidence type="ECO:0000259" key="6">
    <source>
        <dbReference type="PROSITE" id="PS50893"/>
    </source>
</evidence>
<dbReference type="SMART" id="SM00382">
    <property type="entry name" value="AAA"/>
    <property type="match status" value="2"/>
</dbReference>
<keyword evidence="5 7" id="KW-0067">ATP-binding</keyword>
<dbReference type="PANTHER" id="PTHR43790:SF9">
    <property type="entry name" value="GALACTOFURANOSE TRANSPORTER ATP-BINDING PROTEIN YTFR"/>
    <property type="match status" value="1"/>
</dbReference>
<evidence type="ECO:0000313" key="7">
    <source>
        <dbReference type="EMBL" id="SMP02293.1"/>
    </source>
</evidence>
<proteinExistence type="predicted"/>
<dbReference type="PROSITE" id="PS00211">
    <property type="entry name" value="ABC_TRANSPORTER_1"/>
    <property type="match status" value="1"/>
</dbReference>
<sequence length="507" mass="54942">MPDGQPISAPILSADGISKSFGSVPVLFSVSMNIRAGEVHALIGENGAGKSTLMKILSGFLQPTSGHIRVDGTTTELPGNGQSEGLGIVLIHQELNLAEQMTVEENVFLGRELLSRGILDRTTMRAMVAGYLNDIGLDISPDDRISDLSIAQKQMVEIVKAMSRDARVLIMDEPTAVLTEAETELFFAQVRRLKARGTAIVFVSHKLTEVSAISDQVTVLRDGQWIGTHAAKDVTPDSMAQMMVGRELSDFYPPMNEVDVDADHVLEVRDLVAPGVHNVSFDLRRGEILGFSGLIGAGRTAVFEAICGLTPRAHGIINFDGSPAQFGSVAEARDAGVVYLTKDRKEKGLLLGQKMRPNLSLFALPKFVKGLSVDRKAEDAALERAIRRFDIRARDPSVKVGDLSGGNQQKLLLAKVMECDPRVLIIDEPTRGIDVGTKQQIYHFIAAIAAEGVSVIVVSSEMPEIIGLCHRVVVMREGEITGVVTGDHINETEIVRYAAGLKREHQQ</sequence>
<feature type="domain" description="ABC transporter" evidence="6">
    <location>
        <begin position="260"/>
        <end position="502"/>
    </location>
</feature>
<dbReference type="EMBL" id="FXTY01000001">
    <property type="protein sequence ID" value="SMP02293.1"/>
    <property type="molecule type" value="Genomic_DNA"/>
</dbReference>
<evidence type="ECO:0000256" key="5">
    <source>
        <dbReference type="ARBA" id="ARBA00022840"/>
    </source>
</evidence>
<keyword evidence="1" id="KW-0813">Transport</keyword>
<dbReference type="PROSITE" id="PS50893">
    <property type="entry name" value="ABC_TRANSPORTER_2"/>
    <property type="match status" value="2"/>
</dbReference>
<keyword evidence="8" id="KW-1185">Reference proteome</keyword>
<keyword evidence="3" id="KW-0677">Repeat</keyword>
<dbReference type="PANTHER" id="PTHR43790">
    <property type="entry name" value="CARBOHYDRATE TRANSPORT ATP-BINDING PROTEIN MG119-RELATED"/>
    <property type="match status" value="1"/>
</dbReference>
<dbReference type="InterPro" id="IPR050107">
    <property type="entry name" value="ABC_carbohydrate_import_ATPase"/>
</dbReference>
<dbReference type="CDD" id="cd03216">
    <property type="entry name" value="ABC_Carb_Monos_I"/>
    <property type="match status" value="1"/>
</dbReference>
<keyword evidence="4" id="KW-0547">Nucleotide-binding</keyword>
<evidence type="ECO:0000256" key="2">
    <source>
        <dbReference type="ARBA" id="ARBA00022597"/>
    </source>
</evidence>
<evidence type="ECO:0000256" key="1">
    <source>
        <dbReference type="ARBA" id="ARBA00022448"/>
    </source>
</evidence>
<name>A0ABY1N792_9RHOB</name>
<dbReference type="InterPro" id="IPR003439">
    <property type="entry name" value="ABC_transporter-like_ATP-bd"/>
</dbReference>
<comment type="caution">
    <text evidence="7">The sequence shown here is derived from an EMBL/GenBank/DDBJ whole genome shotgun (WGS) entry which is preliminary data.</text>
</comment>
<protein>
    <submittedName>
        <fullName evidence="7">Monosaccharide ABC transporter ATP-binding protein, CUT2 family</fullName>
    </submittedName>
</protein>
<evidence type="ECO:0000256" key="4">
    <source>
        <dbReference type="ARBA" id="ARBA00022741"/>
    </source>
</evidence>
<reference evidence="7 8" key="1">
    <citation type="submission" date="2017-05" db="EMBL/GenBank/DDBJ databases">
        <authorList>
            <person name="Varghese N."/>
            <person name="Submissions S."/>
        </authorList>
    </citation>
    <scope>NUCLEOTIDE SEQUENCE [LARGE SCALE GENOMIC DNA]</scope>
    <source>
        <strain evidence="7 8">DSM 29734</strain>
    </source>
</reference>
<dbReference type="InterPro" id="IPR027417">
    <property type="entry name" value="P-loop_NTPase"/>
</dbReference>
<evidence type="ECO:0000256" key="3">
    <source>
        <dbReference type="ARBA" id="ARBA00022737"/>
    </source>
</evidence>
<dbReference type="InterPro" id="IPR017871">
    <property type="entry name" value="ABC_transporter-like_CS"/>
</dbReference>
<dbReference type="Gene3D" id="3.40.50.300">
    <property type="entry name" value="P-loop containing nucleotide triphosphate hydrolases"/>
    <property type="match status" value="2"/>
</dbReference>
<accession>A0ABY1N792</accession>
<gene>
    <name evidence="7" type="ORF">SAMN06265373_101233</name>
</gene>
<dbReference type="Proteomes" id="UP001157961">
    <property type="component" value="Unassembled WGS sequence"/>
</dbReference>
<organism evidence="7 8">
    <name type="scientific">Shimia sagamensis</name>
    <dbReference type="NCBI Taxonomy" id="1566352"/>
    <lineage>
        <taxon>Bacteria</taxon>
        <taxon>Pseudomonadati</taxon>
        <taxon>Pseudomonadota</taxon>
        <taxon>Alphaproteobacteria</taxon>
        <taxon>Rhodobacterales</taxon>
        <taxon>Roseobacteraceae</taxon>
    </lineage>
</organism>
<dbReference type="Pfam" id="PF00005">
    <property type="entry name" value="ABC_tran"/>
    <property type="match status" value="2"/>
</dbReference>